<dbReference type="GO" id="GO:0000428">
    <property type="term" value="C:DNA-directed RNA polymerase complex"/>
    <property type="evidence" value="ECO:0007669"/>
    <property type="project" value="UniProtKB-KW"/>
</dbReference>
<dbReference type="GO" id="GO:0005737">
    <property type="term" value="C:cytoplasm"/>
    <property type="evidence" value="ECO:0007669"/>
    <property type="project" value="UniProtKB-ARBA"/>
</dbReference>
<dbReference type="EC" id="2.7.7.6" evidence="2 11"/>
<organism evidence="13 14">
    <name type="scientific">Anaerovibrio lipolyticus</name>
    <dbReference type="NCBI Taxonomy" id="82374"/>
    <lineage>
        <taxon>Bacteria</taxon>
        <taxon>Bacillati</taxon>
        <taxon>Bacillota</taxon>
        <taxon>Negativicutes</taxon>
        <taxon>Selenomonadales</taxon>
        <taxon>Selenomonadaceae</taxon>
        <taxon>Anaerovibrio</taxon>
    </lineage>
</organism>
<keyword evidence="6 11" id="KW-0548">Nucleotidyltransferase</keyword>
<dbReference type="InterPro" id="IPR011262">
    <property type="entry name" value="DNA-dir_RNA_pol_insert"/>
</dbReference>
<comment type="function">
    <text evidence="11">DNA-dependent RNA polymerase catalyzes the transcription of DNA into RNA using the four ribonucleoside triphosphates as substrates.</text>
</comment>
<comment type="catalytic activity">
    <reaction evidence="10 11">
        <text>RNA(n) + a ribonucleoside 5'-triphosphate = RNA(n+1) + diphosphate</text>
        <dbReference type="Rhea" id="RHEA:21248"/>
        <dbReference type="Rhea" id="RHEA-COMP:14527"/>
        <dbReference type="Rhea" id="RHEA-COMP:17342"/>
        <dbReference type="ChEBI" id="CHEBI:33019"/>
        <dbReference type="ChEBI" id="CHEBI:61557"/>
        <dbReference type="ChEBI" id="CHEBI:140395"/>
        <dbReference type="EC" id="2.7.7.6"/>
    </reaction>
</comment>
<evidence type="ECO:0000256" key="1">
    <source>
        <dbReference type="ARBA" id="ARBA00007123"/>
    </source>
</evidence>
<dbReference type="Pfam" id="PF01193">
    <property type="entry name" value="RNA_pol_L"/>
    <property type="match status" value="1"/>
</dbReference>
<dbReference type="SUPFAM" id="SSF55257">
    <property type="entry name" value="RBP11-like subunits of RNA polymerase"/>
    <property type="match status" value="1"/>
</dbReference>
<dbReference type="EMBL" id="JSCE01000130">
    <property type="protein sequence ID" value="KHM52162.1"/>
    <property type="molecule type" value="Genomic_DNA"/>
</dbReference>
<sequence length="327" mass="35202">MLDVNTTKIRCSGDVTDKTHGQFICGPLDRGYGTTIGNSLKRILLSSIQGAAVTAVKIAGATAMDSKLSDTHEDAIDIVLNVKSLCIEPVENELVAHIDVKADGEDLEVTAADITADSELQIINPELHIATVKAGKKFSMDLKIQNGCGYVPADKNTTAEKGMFPIDALFSPIDRVDYVVKNTRVGNITNYDSLTLDIFTNGSVMPADALKLAANIMIEGLNPFLALCEDTVVDEPNPESYSLSSDDGDSAHEAMEELLNAPISELELSQRSTHCMQRNNIFTIGDLAAKTTEEIMGFRNLGAKSFKEICDRLAERGLSLKSGSSVD</sequence>
<dbReference type="GO" id="GO:0003899">
    <property type="term" value="F:DNA-directed RNA polymerase activity"/>
    <property type="evidence" value="ECO:0007669"/>
    <property type="project" value="UniProtKB-UniRule"/>
</dbReference>
<accession>A0A0B2K1Y3</accession>
<dbReference type="HAMAP" id="MF_00059">
    <property type="entry name" value="RNApol_bact_RpoA"/>
    <property type="match status" value="1"/>
</dbReference>
<comment type="caution">
    <text evidence="13">The sequence shown here is derived from an EMBL/GenBank/DDBJ whole genome shotgun (WGS) entry which is preliminary data.</text>
</comment>
<dbReference type="NCBIfam" id="NF003519">
    <property type="entry name" value="PRK05182.2-5"/>
    <property type="match status" value="1"/>
</dbReference>
<keyword evidence="7 11" id="KW-0804">Transcription</keyword>
<evidence type="ECO:0000256" key="4">
    <source>
        <dbReference type="ARBA" id="ARBA00022478"/>
    </source>
</evidence>
<dbReference type="SUPFAM" id="SSF47789">
    <property type="entry name" value="C-terminal domain of RNA polymerase alpha subunit"/>
    <property type="match status" value="1"/>
</dbReference>
<keyword evidence="5 11" id="KW-0808">Transferase</keyword>
<dbReference type="STRING" id="82374.NZ47_06380"/>
<evidence type="ECO:0000256" key="9">
    <source>
        <dbReference type="ARBA" id="ARBA00033070"/>
    </source>
</evidence>
<keyword evidence="14" id="KW-1185">Reference proteome</keyword>
<evidence type="ECO:0000256" key="8">
    <source>
        <dbReference type="ARBA" id="ARBA00032524"/>
    </source>
</evidence>
<dbReference type="RefSeq" id="WP_039207942.1">
    <property type="nucleotide sequence ID" value="NZ_JSCE01000130.1"/>
</dbReference>
<evidence type="ECO:0000259" key="12">
    <source>
        <dbReference type="SMART" id="SM00662"/>
    </source>
</evidence>
<dbReference type="GO" id="GO:0003677">
    <property type="term" value="F:DNA binding"/>
    <property type="evidence" value="ECO:0007669"/>
    <property type="project" value="UniProtKB-UniRule"/>
</dbReference>
<dbReference type="InterPro" id="IPR036643">
    <property type="entry name" value="RNApol_insert_sf"/>
</dbReference>
<evidence type="ECO:0000256" key="2">
    <source>
        <dbReference type="ARBA" id="ARBA00012418"/>
    </source>
</evidence>
<feature type="region of interest" description="Alpha N-terminal domain (alpha-NTD)" evidence="11">
    <location>
        <begin position="1"/>
        <end position="235"/>
    </location>
</feature>
<dbReference type="InterPro" id="IPR011773">
    <property type="entry name" value="DNA-dir_RpoA"/>
</dbReference>
<evidence type="ECO:0000256" key="6">
    <source>
        <dbReference type="ARBA" id="ARBA00022695"/>
    </source>
</evidence>
<evidence type="ECO:0000313" key="14">
    <source>
        <dbReference type="Proteomes" id="UP000030993"/>
    </source>
</evidence>
<protein>
    <recommendedName>
        <fullName evidence="3 11">DNA-directed RNA polymerase subunit alpha</fullName>
        <shortName evidence="11">RNAP subunit alpha</shortName>
        <ecNumber evidence="2 11">2.7.7.6</ecNumber>
    </recommendedName>
    <alternativeName>
        <fullName evidence="9 11">RNA polymerase subunit alpha</fullName>
    </alternativeName>
    <alternativeName>
        <fullName evidence="8 11">Transcriptase subunit alpha</fullName>
    </alternativeName>
</protein>
<feature type="domain" description="DNA-directed RNA polymerase RpoA/D/Rpb3-type" evidence="12">
    <location>
        <begin position="20"/>
        <end position="227"/>
    </location>
</feature>
<dbReference type="eggNOG" id="COG0202">
    <property type="taxonomic scope" value="Bacteria"/>
</dbReference>
<dbReference type="Gene3D" id="1.10.150.20">
    <property type="entry name" value="5' to 3' exonuclease, C-terminal subdomain"/>
    <property type="match status" value="1"/>
</dbReference>
<comment type="domain">
    <text evidence="11">The N-terminal domain is essential for RNAP assembly and basal transcription, whereas the C-terminal domain is involved in interaction with transcriptional regulators and with upstream promoter elements.</text>
</comment>
<dbReference type="Pfam" id="PF01000">
    <property type="entry name" value="RNA_pol_A_bac"/>
    <property type="match status" value="1"/>
</dbReference>
<dbReference type="AlphaFoldDB" id="A0A0B2K1Y3"/>
<dbReference type="Pfam" id="PF03118">
    <property type="entry name" value="RNA_pol_A_CTD"/>
    <property type="match status" value="1"/>
</dbReference>
<dbReference type="SMART" id="SM00662">
    <property type="entry name" value="RPOLD"/>
    <property type="match status" value="1"/>
</dbReference>
<dbReference type="GO" id="GO:0006351">
    <property type="term" value="P:DNA-templated transcription"/>
    <property type="evidence" value="ECO:0007669"/>
    <property type="project" value="UniProtKB-UniRule"/>
</dbReference>
<dbReference type="Gene3D" id="3.30.1360.10">
    <property type="entry name" value="RNA polymerase, RBP11-like subunit"/>
    <property type="match status" value="1"/>
</dbReference>
<name>A0A0B2K1Y3_9FIRM</name>
<keyword evidence="4 11" id="KW-0240">DNA-directed RNA polymerase</keyword>
<evidence type="ECO:0000256" key="11">
    <source>
        <dbReference type="HAMAP-Rule" id="MF_00059"/>
    </source>
</evidence>
<evidence type="ECO:0000256" key="5">
    <source>
        <dbReference type="ARBA" id="ARBA00022679"/>
    </source>
</evidence>
<evidence type="ECO:0000256" key="7">
    <source>
        <dbReference type="ARBA" id="ARBA00023163"/>
    </source>
</evidence>
<dbReference type="SUPFAM" id="SSF56553">
    <property type="entry name" value="Insert subdomain of RNA polymerase alpha subunit"/>
    <property type="match status" value="1"/>
</dbReference>
<dbReference type="NCBIfam" id="TIGR02027">
    <property type="entry name" value="rpoA"/>
    <property type="match status" value="1"/>
</dbReference>
<gene>
    <name evidence="11" type="primary">rpoA</name>
    <name evidence="13" type="ORF">NZ47_06380</name>
</gene>
<proteinExistence type="inferred from homology"/>
<dbReference type="CDD" id="cd06928">
    <property type="entry name" value="RNAP_alpha_NTD"/>
    <property type="match status" value="1"/>
</dbReference>
<dbReference type="Proteomes" id="UP000030993">
    <property type="component" value="Unassembled WGS sequence"/>
</dbReference>
<dbReference type="InterPro" id="IPR011260">
    <property type="entry name" value="RNAP_asu_C"/>
</dbReference>
<dbReference type="InterPro" id="IPR011263">
    <property type="entry name" value="DNA-dir_RNA_pol_RpoA/D/Rpb3"/>
</dbReference>
<dbReference type="NCBIfam" id="NF003513">
    <property type="entry name" value="PRK05182.1-2"/>
    <property type="match status" value="1"/>
</dbReference>
<feature type="region of interest" description="Alpha C-terminal domain (alpha-CTD)" evidence="11">
    <location>
        <begin position="255"/>
        <end position="327"/>
    </location>
</feature>
<evidence type="ECO:0000256" key="10">
    <source>
        <dbReference type="ARBA" id="ARBA00048552"/>
    </source>
</evidence>
<comment type="subunit">
    <text evidence="11">Homodimer. The RNAP catalytic core consists of 2 alpha, 1 beta, 1 beta' and 1 omega subunit. When a sigma factor is associated with the core the holoenzyme is formed, which can initiate transcription.</text>
</comment>
<comment type="similarity">
    <text evidence="1 11">Belongs to the RNA polymerase alpha chain family.</text>
</comment>
<evidence type="ECO:0000256" key="3">
    <source>
        <dbReference type="ARBA" id="ARBA00015972"/>
    </source>
</evidence>
<dbReference type="InterPro" id="IPR036603">
    <property type="entry name" value="RBP11-like"/>
</dbReference>
<dbReference type="Gene3D" id="2.170.120.12">
    <property type="entry name" value="DNA-directed RNA polymerase, insert domain"/>
    <property type="match status" value="1"/>
</dbReference>
<dbReference type="GO" id="GO:0046983">
    <property type="term" value="F:protein dimerization activity"/>
    <property type="evidence" value="ECO:0007669"/>
    <property type="project" value="InterPro"/>
</dbReference>
<evidence type="ECO:0000313" key="13">
    <source>
        <dbReference type="EMBL" id="KHM52162.1"/>
    </source>
</evidence>
<reference evidence="13 14" key="1">
    <citation type="journal article" date="2013" name="PLoS ONE">
        <title>Identification and characterization of three novel lipases belonging to families II and V from Anaerovibrio lipolyticus 5ST.</title>
        <authorList>
            <person name="Prive F."/>
            <person name="Kaderbhai N.N."/>
            <person name="Girdwood S."/>
            <person name="Worgan H.J."/>
            <person name="Pinloche E."/>
            <person name="Scollan N.D."/>
            <person name="Huws S.A."/>
            <person name="Newbold C.J."/>
        </authorList>
    </citation>
    <scope>NUCLEOTIDE SEQUENCE [LARGE SCALE GENOMIC DNA]</scope>
    <source>
        <strain evidence="13 14">5S</strain>
    </source>
</reference>